<name>A0AA35G9T3_9CAUD</name>
<keyword evidence="2" id="KW-1185">Reference proteome</keyword>
<evidence type="ECO:0000313" key="2">
    <source>
        <dbReference type="Proteomes" id="UP001162249"/>
    </source>
</evidence>
<accession>A0AA35G9T3</accession>
<dbReference type="KEGG" id="vg:80402136"/>
<dbReference type="GeneID" id="80402136"/>
<proteinExistence type="predicted"/>
<dbReference type="EMBL" id="LC711080">
    <property type="protein sequence ID" value="BDI54981.1"/>
    <property type="molecule type" value="Genomic_DNA"/>
</dbReference>
<dbReference type="RefSeq" id="YP_010772424.1">
    <property type="nucleotide sequence ID" value="NC_074643.1"/>
</dbReference>
<dbReference type="Proteomes" id="UP001162249">
    <property type="component" value="Segment"/>
</dbReference>
<protein>
    <submittedName>
        <fullName evidence="1">Uncharacterized protein</fullName>
    </submittedName>
</protein>
<reference evidence="1 2" key="1">
    <citation type="journal article" date="2022" name="Nat. Microbiol.">
        <title>Three families of Asgard archaeal viruses identified in metagenome-assembled genomes.</title>
        <authorList>
            <person name="Medvedeva S."/>
            <person name="Sun J."/>
            <person name="Yutin N."/>
            <person name="Koonin E.V."/>
            <person name="Nunoura T."/>
            <person name="Rinke C."/>
            <person name="Krupovic M."/>
        </authorList>
    </citation>
    <scope>NUCLEOTIDE SEQUENCE [LARGE SCALE GENOMIC DNA]</scope>
    <source>
        <strain evidence="1">VerdaV4</strain>
    </source>
</reference>
<organism evidence="1 2">
    <name type="scientific">Lokiarchaeia virus VerdaV4</name>
    <dbReference type="NCBI Taxonomy" id="3070172"/>
    <lineage>
        <taxon>Viruses</taxon>
        <taxon>Duplodnaviria</taxon>
        <taxon>Heunggongvirae</taxon>
        <taxon>Uroviricota</taxon>
        <taxon>Caudoviricetes</taxon>
        <taxon>Verdandiviridae</taxon>
        <taxon>Dolusvirus</taxon>
        <taxon>Dolusvirus pacificense</taxon>
    </lineage>
</organism>
<evidence type="ECO:0000313" key="1">
    <source>
        <dbReference type="EMBL" id="BDI54981.1"/>
    </source>
</evidence>
<sequence length="119" mass="13331">MKSLDEELDEALGLSHPRAPIISETGGLVEATAVPNSNTQEVRTPPSKPIIDFSYLTNNSSFQRAIMEFIKKFVPGFKNVNPRGSKVEMAKSFDQNAQNYSAVMNEFKLKLERLKNEVL</sequence>